<keyword evidence="1" id="KW-1133">Transmembrane helix</keyword>
<organism evidence="2 3">
    <name type="scientific">Limnohabitans parvus II-B4</name>
    <dbReference type="NCBI Taxonomy" id="1293052"/>
    <lineage>
        <taxon>Bacteria</taxon>
        <taxon>Pseudomonadati</taxon>
        <taxon>Pseudomonadota</taxon>
        <taxon>Betaproteobacteria</taxon>
        <taxon>Burkholderiales</taxon>
        <taxon>Comamonadaceae</taxon>
        <taxon>Limnohabitans</taxon>
    </lineage>
</organism>
<sequence>MNTVNPHTLTLPKALVTLIAGALFGFGLSLATMVQPEVVIGFLQFKDWGLMLVMGGAAGLAMLAYKGFPRWLGRPLLGGQFLTQPASWNRQTLIGSAIFGVGWGLSGVCPGPAIAALGTGNTDIFWALGGIVLGGLAHGLTARD</sequence>
<feature type="transmembrane region" description="Helical" evidence="1">
    <location>
        <begin position="93"/>
        <end position="118"/>
    </location>
</feature>
<dbReference type="RefSeq" id="WP_108311219.1">
    <property type="nucleotide sequence ID" value="NZ_NESN01000001.1"/>
</dbReference>
<dbReference type="EMBL" id="NESN01000001">
    <property type="protein sequence ID" value="PUE55216.1"/>
    <property type="molecule type" value="Genomic_DNA"/>
</dbReference>
<proteinExistence type="predicted"/>
<dbReference type="InterPro" id="IPR046513">
    <property type="entry name" value="DUF6691"/>
</dbReference>
<dbReference type="OrthoDB" id="9790409at2"/>
<keyword evidence="1" id="KW-0472">Membrane</keyword>
<comment type="caution">
    <text evidence="2">The sequence shown here is derived from an EMBL/GenBank/DDBJ whole genome shotgun (WGS) entry which is preliminary data.</text>
</comment>
<name>A0A315EB85_9BURK</name>
<keyword evidence="1" id="KW-0812">Transmembrane</keyword>
<protein>
    <submittedName>
        <fullName evidence="2">YeeE/YedE family protein</fullName>
    </submittedName>
</protein>
<dbReference type="AlphaFoldDB" id="A0A315EB85"/>
<keyword evidence="3" id="KW-1185">Reference proteome</keyword>
<dbReference type="Pfam" id="PF20398">
    <property type="entry name" value="DUF6691"/>
    <property type="match status" value="1"/>
</dbReference>
<feature type="transmembrane region" description="Helical" evidence="1">
    <location>
        <begin position="47"/>
        <end position="65"/>
    </location>
</feature>
<evidence type="ECO:0000313" key="3">
    <source>
        <dbReference type="Proteomes" id="UP000250790"/>
    </source>
</evidence>
<evidence type="ECO:0000256" key="1">
    <source>
        <dbReference type="SAM" id="Phobius"/>
    </source>
</evidence>
<accession>A0A315EB85</accession>
<dbReference type="Proteomes" id="UP000250790">
    <property type="component" value="Unassembled WGS sequence"/>
</dbReference>
<reference evidence="2 3" key="1">
    <citation type="submission" date="2017-04" db="EMBL/GenBank/DDBJ databases">
        <title>Unexpected and diverse lifestyles within the genus Limnohabitans.</title>
        <authorList>
            <person name="Kasalicky V."/>
            <person name="Mehrshad M."/>
            <person name="Andrei S.-A."/>
            <person name="Salcher M."/>
            <person name="Kratochvilova H."/>
            <person name="Simek K."/>
            <person name="Ghai R."/>
        </authorList>
    </citation>
    <scope>NUCLEOTIDE SEQUENCE [LARGE SCALE GENOMIC DNA]</scope>
    <source>
        <strain evidence="2 3">II-B4</strain>
    </source>
</reference>
<evidence type="ECO:0000313" key="2">
    <source>
        <dbReference type="EMBL" id="PUE55216.1"/>
    </source>
</evidence>
<gene>
    <name evidence="2" type="ORF">B9Z37_01095</name>
</gene>
<feature type="transmembrane region" description="Helical" evidence="1">
    <location>
        <begin position="124"/>
        <end position="142"/>
    </location>
</feature>